<sequence>MTYALLGALLLRGLANAQWQLVTGAMAMLASLLATLYGCSDEFHQSFVPGRSPEIADVLFDAVGATCAVVLLWAWSIIKARRAGKIVHS</sequence>
<feature type="domain" description="VanZ-like" evidence="2">
    <location>
        <begin position="6"/>
        <end position="74"/>
    </location>
</feature>
<name>A0A381QJD4_9ZZZZ</name>
<dbReference type="NCBIfam" id="NF037970">
    <property type="entry name" value="vanZ_1"/>
    <property type="match status" value="1"/>
</dbReference>
<dbReference type="EMBL" id="UINC01001386">
    <property type="protein sequence ID" value="SUZ79442.1"/>
    <property type="molecule type" value="Genomic_DNA"/>
</dbReference>
<keyword evidence="1" id="KW-0812">Transmembrane</keyword>
<feature type="transmembrane region" description="Helical" evidence="1">
    <location>
        <begin position="58"/>
        <end position="78"/>
    </location>
</feature>
<evidence type="ECO:0000256" key="1">
    <source>
        <dbReference type="SAM" id="Phobius"/>
    </source>
</evidence>
<keyword evidence="1" id="KW-0472">Membrane</keyword>
<keyword evidence="1" id="KW-1133">Transmembrane helix</keyword>
<proteinExistence type="predicted"/>
<evidence type="ECO:0000259" key="2">
    <source>
        <dbReference type="Pfam" id="PF04892"/>
    </source>
</evidence>
<protein>
    <recommendedName>
        <fullName evidence="2">VanZ-like domain-containing protein</fullName>
    </recommendedName>
</protein>
<organism evidence="3">
    <name type="scientific">marine metagenome</name>
    <dbReference type="NCBI Taxonomy" id="408172"/>
    <lineage>
        <taxon>unclassified sequences</taxon>
        <taxon>metagenomes</taxon>
        <taxon>ecological metagenomes</taxon>
    </lineage>
</organism>
<dbReference type="Pfam" id="PF04892">
    <property type="entry name" value="VanZ"/>
    <property type="match status" value="1"/>
</dbReference>
<dbReference type="AlphaFoldDB" id="A0A381QJD4"/>
<reference evidence="3" key="1">
    <citation type="submission" date="2018-05" db="EMBL/GenBank/DDBJ databases">
        <authorList>
            <person name="Lanie J.A."/>
            <person name="Ng W.-L."/>
            <person name="Kazmierczak K.M."/>
            <person name="Andrzejewski T.M."/>
            <person name="Davidsen T.M."/>
            <person name="Wayne K.J."/>
            <person name="Tettelin H."/>
            <person name="Glass J.I."/>
            <person name="Rusch D."/>
            <person name="Podicherti R."/>
            <person name="Tsui H.-C.T."/>
            <person name="Winkler M.E."/>
        </authorList>
    </citation>
    <scope>NUCLEOTIDE SEQUENCE</scope>
</reference>
<accession>A0A381QJD4</accession>
<evidence type="ECO:0000313" key="3">
    <source>
        <dbReference type="EMBL" id="SUZ79442.1"/>
    </source>
</evidence>
<dbReference type="InterPro" id="IPR006976">
    <property type="entry name" value="VanZ-like"/>
</dbReference>
<gene>
    <name evidence="3" type="ORF">METZ01_LOCUS32296</name>
</gene>